<keyword evidence="3" id="KW-1185">Reference proteome</keyword>
<accession>A0ABY1ZPD1</accession>
<dbReference type="Proteomes" id="UP000313645">
    <property type="component" value="Unassembled WGS sequence"/>
</dbReference>
<evidence type="ECO:0008006" key="4">
    <source>
        <dbReference type="Google" id="ProtNLM"/>
    </source>
</evidence>
<evidence type="ECO:0000256" key="1">
    <source>
        <dbReference type="SAM" id="Phobius"/>
    </source>
</evidence>
<keyword evidence="1" id="KW-1133">Transmembrane helix</keyword>
<sequence>MANMVTSVVMQLVDRVTRPVRRIQQSLSGLASRAGLDRLSASAHRVGQSLGTVMERAKGLGERLLWMGGIAAGAVWGTERLVSGVTDLGAEVQNAAGRLKVGTTWLQEWFYVGKQFGVQNDALVDGMKELSLRADEFVVTAGGPAAEAFGRLGISIDDLRKTGGDTAKMFDLVRDKLGDVQNDAARQRIMDEIFGGQGAEQMVEMLQASRQEIERMMKAAHDKGAILTPEEIENSRRYTRQMGDLRTVLFGIQTAVVGDLLPAINQWIDRMGALGQANREAIAKDIVDGIRDVWRGLRMVGAAVSWAADAVGGYGNLIAILAGLLAGRFLVSLVTATVQLGVFGWTAGKTAAKGLLWLGRGVVSAGAGLAGLAARAVPAAIAGIRALSLALITTPIGWIITGVAAVAGAVYLIYRNWDGISEWFSNLWKGIKAFFSQGIGDIAKQLLAWSPAGLLMKGIDAVFELFGARPLSEIGGEWIGGLWDGIQQKWAGLTNWLSQRITALVDWMPDWVKDQLGIGGMAAPVASGAPVTQGRPSAMPGPARAEVGGELRIVVDSEGRPRVTEARRNGGMDFDVESGVLGVAP</sequence>
<feature type="transmembrane region" description="Helical" evidence="1">
    <location>
        <begin position="389"/>
        <end position="414"/>
    </location>
</feature>
<dbReference type="RefSeq" id="WP_131479291.1">
    <property type="nucleotide sequence ID" value="NZ_SJDL01000004.1"/>
</dbReference>
<comment type="caution">
    <text evidence="2">The sequence shown here is derived from an EMBL/GenBank/DDBJ whole genome shotgun (WGS) entry which is preliminary data.</text>
</comment>
<keyword evidence="1" id="KW-0472">Membrane</keyword>
<protein>
    <recommendedName>
        <fullName evidence="4">Phage tail tape measure protein</fullName>
    </recommendedName>
</protein>
<evidence type="ECO:0000313" key="3">
    <source>
        <dbReference type="Proteomes" id="UP000313645"/>
    </source>
</evidence>
<feature type="transmembrane region" description="Helical" evidence="1">
    <location>
        <begin position="317"/>
        <end position="343"/>
    </location>
</feature>
<dbReference type="PANTHER" id="PTHR37813:SF1">
    <property type="entry name" value="FELS-2 PROPHAGE PROTEIN"/>
    <property type="match status" value="1"/>
</dbReference>
<dbReference type="PANTHER" id="PTHR37813">
    <property type="entry name" value="FELS-2 PROPHAGE PROTEIN"/>
    <property type="match status" value="1"/>
</dbReference>
<feature type="transmembrane region" description="Helical" evidence="1">
    <location>
        <begin position="355"/>
        <end position="377"/>
    </location>
</feature>
<organism evidence="2 3">
    <name type="scientific">Marinobacter halodurans</name>
    <dbReference type="NCBI Taxonomy" id="2528979"/>
    <lineage>
        <taxon>Bacteria</taxon>
        <taxon>Pseudomonadati</taxon>
        <taxon>Pseudomonadota</taxon>
        <taxon>Gammaproteobacteria</taxon>
        <taxon>Pseudomonadales</taxon>
        <taxon>Marinobacteraceae</taxon>
        <taxon>Marinobacter</taxon>
    </lineage>
</organism>
<gene>
    <name evidence="2" type="ORF">EZI54_04020</name>
</gene>
<name>A0ABY1ZPD1_9GAMM</name>
<dbReference type="EMBL" id="SJDL01000004">
    <property type="protein sequence ID" value="TBW58559.1"/>
    <property type="molecule type" value="Genomic_DNA"/>
</dbReference>
<evidence type="ECO:0000313" key="2">
    <source>
        <dbReference type="EMBL" id="TBW58559.1"/>
    </source>
</evidence>
<reference evidence="2 3" key="1">
    <citation type="submission" date="2019-02" db="EMBL/GenBank/DDBJ databases">
        <title>Marinobacter halodurans sp. nov., a marine bacterium isolated from sea tidal flat.</title>
        <authorList>
            <person name="Yoo Y."/>
            <person name="Lee D.W."/>
            <person name="Kim B.S."/>
            <person name="Kim J.-J."/>
        </authorList>
    </citation>
    <scope>NUCLEOTIDE SEQUENCE [LARGE SCALE GENOMIC DNA]</scope>
    <source>
        <strain evidence="2 3">YJ-S3-2</strain>
    </source>
</reference>
<proteinExistence type="predicted"/>
<keyword evidence="1" id="KW-0812">Transmembrane</keyword>